<dbReference type="AlphaFoldDB" id="A0A9D4AC65"/>
<accession>A0A9D4AC65</accession>
<name>A0A9D4AC65_9ROSI</name>
<protein>
    <submittedName>
        <fullName evidence="1">Uncharacterized protein</fullName>
    </submittedName>
</protein>
<gene>
    <name evidence="1" type="ORF">J1N35_009983</name>
</gene>
<organism evidence="1 2">
    <name type="scientific">Gossypium stocksii</name>
    <dbReference type="NCBI Taxonomy" id="47602"/>
    <lineage>
        <taxon>Eukaryota</taxon>
        <taxon>Viridiplantae</taxon>
        <taxon>Streptophyta</taxon>
        <taxon>Embryophyta</taxon>
        <taxon>Tracheophyta</taxon>
        <taxon>Spermatophyta</taxon>
        <taxon>Magnoliopsida</taxon>
        <taxon>eudicotyledons</taxon>
        <taxon>Gunneridae</taxon>
        <taxon>Pentapetalae</taxon>
        <taxon>rosids</taxon>
        <taxon>malvids</taxon>
        <taxon>Malvales</taxon>
        <taxon>Malvaceae</taxon>
        <taxon>Malvoideae</taxon>
        <taxon>Gossypium</taxon>
    </lineage>
</organism>
<dbReference type="OrthoDB" id="1734396at2759"/>
<proteinExistence type="predicted"/>
<comment type="caution">
    <text evidence="1">The sequence shown here is derived from an EMBL/GenBank/DDBJ whole genome shotgun (WGS) entry which is preliminary data.</text>
</comment>
<evidence type="ECO:0000313" key="1">
    <source>
        <dbReference type="EMBL" id="KAH1106215.1"/>
    </source>
</evidence>
<sequence>MYLAKGQPCFIYCRTLQDGTIICASYWSAWSARGAAIEQDKLLKDALDEIPESRHVGSGGVVDINTKSAILFVVVASWLCFTNLCHTGPSNLLGCSIVVTGGSRVLENHTLKCLSLDLSHTLHWQFCLSAWHLLLFGLFTAMFPLLG</sequence>
<evidence type="ECO:0000313" key="2">
    <source>
        <dbReference type="Proteomes" id="UP000828251"/>
    </source>
</evidence>
<reference evidence="1 2" key="1">
    <citation type="journal article" date="2021" name="Plant Biotechnol. J.">
        <title>Multi-omics assisted identification of the key and species-specific regulatory components of drought-tolerant mechanisms in Gossypium stocksii.</title>
        <authorList>
            <person name="Yu D."/>
            <person name="Ke L."/>
            <person name="Zhang D."/>
            <person name="Wu Y."/>
            <person name="Sun Y."/>
            <person name="Mei J."/>
            <person name="Sun J."/>
            <person name="Sun Y."/>
        </authorList>
    </citation>
    <scope>NUCLEOTIDE SEQUENCE [LARGE SCALE GENOMIC DNA]</scope>
    <source>
        <strain evidence="2">cv. E1</strain>
        <tissue evidence="1">Leaf</tissue>
    </source>
</reference>
<keyword evidence="2" id="KW-1185">Reference proteome</keyword>
<dbReference type="Proteomes" id="UP000828251">
    <property type="component" value="Unassembled WGS sequence"/>
</dbReference>
<dbReference type="EMBL" id="JAIQCV010000004">
    <property type="protein sequence ID" value="KAH1106215.1"/>
    <property type="molecule type" value="Genomic_DNA"/>
</dbReference>